<dbReference type="Proteomes" id="UP000245942">
    <property type="component" value="Unassembled WGS sequence"/>
</dbReference>
<dbReference type="SUPFAM" id="SSF52096">
    <property type="entry name" value="ClpP/crotonase"/>
    <property type="match status" value="1"/>
</dbReference>
<dbReference type="GeneID" id="37014894"/>
<proteinExistence type="inferred from homology"/>
<dbReference type="CDD" id="cd06558">
    <property type="entry name" value="crotonase-like"/>
    <property type="match status" value="1"/>
</dbReference>
<gene>
    <name evidence="3" type="ORF">BCV69DRAFT_284747</name>
</gene>
<dbReference type="GO" id="GO:0006635">
    <property type="term" value="P:fatty acid beta-oxidation"/>
    <property type="evidence" value="ECO:0007669"/>
    <property type="project" value="TreeGrafter"/>
</dbReference>
<dbReference type="STRING" id="1684307.A0A316U2P5"/>
<dbReference type="InterPro" id="IPR029045">
    <property type="entry name" value="ClpP/crotonase-like_dom_sf"/>
</dbReference>
<dbReference type="GO" id="GO:0005739">
    <property type="term" value="C:mitochondrion"/>
    <property type="evidence" value="ECO:0007669"/>
    <property type="project" value="TreeGrafter"/>
</dbReference>
<dbReference type="OrthoDB" id="410701at2759"/>
<dbReference type="EMBL" id="KZ819334">
    <property type="protein sequence ID" value="PWN18761.1"/>
    <property type="molecule type" value="Genomic_DNA"/>
</dbReference>
<accession>A0A316U2P5</accession>
<dbReference type="Pfam" id="PF00378">
    <property type="entry name" value="ECH_1"/>
    <property type="match status" value="1"/>
</dbReference>
<sequence>MAPLQTEKAGEPLSTGSRWLRLSPHLKTRRPSPRVLMIAITNPPYNLLDGNVLSELKRVLLALRPTATGAVILTSDVPEIFLSHYSVQEILDFSSLVPFPVSAGVVRGLLAWESWSAYFGFRGLTRRTPLAPLAHLNLYHEVTHLLRSIPQITIASLNGRAFGGGCELALACDFRVMIGSLAEGEEDNIAAISRGIGQPEIALGLIPGGGGTQMLTRLLGPAKALDLCLSGRLISAKEALQLGLLNQVVKDQKELNEVTIEMAKSMARRNPTAIQCIKDSIHVGGSQSLADGMRREQGNFGEACLGPEAGYAMSTYLKNIDKFLGTGEDAKPEEYYSPLVNGTFIDMTPGGAARQNKRKKT</sequence>
<dbReference type="PANTHER" id="PTHR11941">
    <property type="entry name" value="ENOYL-COA HYDRATASE-RELATED"/>
    <property type="match status" value="1"/>
</dbReference>
<dbReference type="PROSITE" id="PS00166">
    <property type="entry name" value="ENOYL_COA_HYDRATASE"/>
    <property type="match status" value="1"/>
</dbReference>
<evidence type="ECO:0000256" key="2">
    <source>
        <dbReference type="RuleBase" id="RU003707"/>
    </source>
</evidence>
<keyword evidence="4" id="KW-1185">Reference proteome</keyword>
<dbReference type="PANTHER" id="PTHR11941:SF54">
    <property type="entry name" value="ENOYL-COA HYDRATASE, MITOCHONDRIAL"/>
    <property type="match status" value="1"/>
</dbReference>
<evidence type="ECO:0000256" key="1">
    <source>
        <dbReference type="ARBA" id="ARBA00005254"/>
    </source>
</evidence>
<dbReference type="RefSeq" id="XP_025345921.1">
    <property type="nucleotide sequence ID" value="XM_025493160.1"/>
</dbReference>
<protein>
    <submittedName>
        <fullName evidence="3">ClpP/crotonase</fullName>
    </submittedName>
</protein>
<dbReference type="Gene3D" id="3.90.226.10">
    <property type="entry name" value="2-enoyl-CoA Hydratase, Chain A, domain 1"/>
    <property type="match status" value="1"/>
</dbReference>
<dbReference type="InterPro" id="IPR001753">
    <property type="entry name" value="Enoyl-CoA_hydra/iso"/>
</dbReference>
<evidence type="ECO:0000313" key="4">
    <source>
        <dbReference type="Proteomes" id="UP000245942"/>
    </source>
</evidence>
<organism evidence="3 4">
    <name type="scientific">Pseudomicrostroma glucosiphilum</name>
    <dbReference type="NCBI Taxonomy" id="1684307"/>
    <lineage>
        <taxon>Eukaryota</taxon>
        <taxon>Fungi</taxon>
        <taxon>Dikarya</taxon>
        <taxon>Basidiomycota</taxon>
        <taxon>Ustilaginomycotina</taxon>
        <taxon>Exobasidiomycetes</taxon>
        <taxon>Microstromatales</taxon>
        <taxon>Microstromatales incertae sedis</taxon>
        <taxon>Pseudomicrostroma</taxon>
    </lineage>
</organism>
<name>A0A316U2P5_9BASI</name>
<dbReference type="AlphaFoldDB" id="A0A316U2P5"/>
<dbReference type="InterPro" id="IPR018376">
    <property type="entry name" value="Enoyl-CoA_hyd/isom_CS"/>
</dbReference>
<comment type="similarity">
    <text evidence="1 2">Belongs to the enoyl-CoA hydratase/isomerase family.</text>
</comment>
<evidence type="ECO:0000313" key="3">
    <source>
        <dbReference type="EMBL" id="PWN18761.1"/>
    </source>
</evidence>
<dbReference type="GO" id="GO:0003824">
    <property type="term" value="F:catalytic activity"/>
    <property type="evidence" value="ECO:0007669"/>
    <property type="project" value="InterPro"/>
</dbReference>
<reference evidence="3 4" key="1">
    <citation type="journal article" date="2018" name="Mol. Biol. Evol.">
        <title>Broad Genomic Sampling Reveals a Smut Pathogenic Ancestry of the Fungal Clade Ustilaginomycotina.</title>
        <authorList>
            <person name="Kijpornyongpan T."/>
            <person name="Mondo S.J."/>
            <person name="Barry K."/>
            <person name="Sandor L."/>
            <person name="Lee J."/>
            <person name="Lipzen A."/>
            <person name="Pangilinan J."/>
            <person name="LaButti K."/>
            <person name="Hainaut M."/>
            <person name="Henrissat B."/>
            <person name="Grigoriev I.V."/>
            <person name="Spatafora J.W."/>
            <person name="Aime M.C."/>
        </authorList>
    </citation>
    <scope>NUCLEOTIDE SEQUENCE [LARGE SCALE GENOMIC DNA]</scope>
    <source>
        <strain evidence="3 4">MCA 4718</strain>
    </source>
</reference>